<dbReference type="InterPro" id="IPR043579">
    <property type="entry name" value="CUTINASE_2"/>
</dbReference>
<reference evidence="11" key="4">
    <citation type="journal article" date="2015" name="G3 (Bethesda)">
        <title>Genome sequences of three phytopathogenic species of the Magnaporthaceae family of fungi.</title>
        <authorList>
            <person name="Okagaki L.H."/>
            <person name="Nunes C.C."/>
            <person name="Sailsbery J."/>
            <person name="Clay B."/>
            <person name="Brown D."/>
            <person name="John T."/>
            <person name="Oh Y."/>
            <person name="Young N."/>
            <person name="Fitzgerald M."/>
            <person name="Haas B.J."/>
            <person name="Zeng Q."/>
            <person name="Young S."/>
            <person name="Adiconis X."/>
            <person name="Fan L."/>
            <person name="Levin J.Z."/>
            <person name="Mitchell T.K."/>
            <person name="Okubara P.A."/>
            <person name="Farman M.L."/>
            <person name="Kohn L.M."/>
            <person name="Birren B."/>
            <person name="Ma L.-J."/>
            <person name="Dean R.A."/>
        </authorList>
    </citation>
    <scope>NUCLEOTIDE SEQUENCE</scope>
    <source>
        <strain evidence="11">ATCC 64411 / 73-15</strain>
    </source>
</reference>
<evidence type="ECO:0000256" key="9">
    <source>
        <dbReference type="SAM" id="SignalP"/>
    </source>
</evidence>
<dbReference type="VEuPathDB" id="FungiDB:MAPG_09298"/>
<keyword evidence="3" id="KW-0719">Serine esterase</keyword>
<dbReference type="InterPro" id="IPR029058">
    <property type="entry name" value="AB_hydrolase_fold"/>
</dbReference>
<proteinExistence type="inferred from homology"/>
<gene>
    <name evidence="10" type="ORF">MAPG_09298</name>
</gene>
<dbReference type="Gene3D" id="3.40.50.1820">
    <property type="entry name" value="alpha/beta hydrolase"/>
    <property type="match status" value="1"/>
</dbReference>
<feature type="signal peptide" evidence="9">
    <location>
        <begin position="1"/>
        <end position="19"/>
    </location>
</feature>
<evidence type="ECO:0000256" key="2">
    <source>
        <dbReference type="ARBA" id="ARBA00007534"/>
    </source>
</evidence>
<evidence type="ECO:0000313" key="10">
    <source>
        <dbReference type="EMBL" id="KLU90335.1"/>
    </source>
</evidence>
<evidence type="ECO:0000256" key="5">
    <source>
        <dbReference type="ARBA" id="ARBA00022729"/>
    </source>
</evidence>
<dbReference type="GO" id="GO:0005576">
    <property type="term" value="C:extracellular region"/>
    <property type="evidence" value="ECO:0007669"/>
    <property type="project" value="UniProtKB-SubCell"/>
</dbReference>
<dbReference type="SMART" id="SM01110">
    <property type="entry name" value="Cutinase"/>
    <property type="match status" value="1"/>
</dbReference>
<keyword evidence="12" id="KW-1185">Reference proteome</keyword>
<keyword evidence="5 9" id="KW-0732">Signal</keyword>
<evidence type="ECO:0000256" key="3">
    <source>
        <dbReference type="ARBA" id="ARBA00022487"/>
    </source>
</evidence>
<accession>A0A0C4E9K5</accession>
<dbReference type="OrthoDB" id="2586582at2759"/>
<keyword evidence="7" id="KW-1015">Disulfide bond</keyword>
<dbReference type="AlphaFoldDB" id="A0A0C4E9K5"/>
<evidence type="ECO:0000313" key="12">
    <source>
        <dbReference type="Proteomes" id="UP000011715"/>
    </source>
</evidence>
<feature type="compositionally biased region" description="Low complexity" evidence="8">
    <location>
        <begin position="244"/>
        <end position="262"/>
    </location>
</feature>
<dbReference type="EMBL" id="GL876974">
    <property type="protein sequence ID" value="KLU90335.1"/>
    <property type="molecule type" value="Genomic_DNA"/>
</dbReference>
<dbReference type="EnsemblFungi" id="MAPG_09298T0">
    <property type="protein sequence ID" value="MAPG_09298T0"/>
    <property type="gene ID" value="MAPG_09298"/>
</dbReference>
<comment type="similarity">
    <text evidence="2">Belongs to the cutinase family.</text>
</comment>
<reference evidence="10" key="3">
    <citation type="submission" date="2011-03" db="EMBL/GenBank/DDBJ databases">
        <title>Annotation of Magnaporthe poae ATCC 64411.</title>
        <authorList>
            <person name="Ma L.-J."/>
            <person name="Dead R."/>
            <person name="Young S.K."/>
            <person name="Zeng Q."/>
            <person name="Gargeya S."/>
            <person name="Fitzgerald M."/>
            <person name="Haas B."/>
            <person name="Abouelleil A."/>
            <person name="Alvarado L."/>
            <person name="Arachchi H.M."/>
            <person name="Berlin A."/>
            <person name="Brown A."/>
            <person name="Chapman S.B."/>
            <person name="Chen Z."/>
            <person name="Dunbar C."/>
            <person name="Freedman E."/>
            <person name="Gearin G."/>
            <person name="Gellesch M."/>
            <person name="Goldberg J."/>
            <person name="Griggs A."/>
            <person name="Gujja S."/>
            <person name="Heiman D."/>
            <person name="Howarth C."/>
            <person name="Larson L."/>
            <person name="Lui A."/>
            <person name="MacDonald P.J.P."/>
            <person name="Mehta T."/>
            <person name="Montmayeur A."/>
            <person name="Murphy C."/>
            <person name="Neiman D."/>
            <person name="Pearson M."/>
            <person name="Priest M."/>
            <person name="Roberts A."/>
            <person name="Saif S."/>
            <person name="Shea T."/>
            <person name="Shenoy N."/>
            <person name="Sisk P."/>
            <person name="Stolte C."/>
            <person name="Sykes S."/>
            <person name="Yandava C."/>
            <person name="Wortman J."/>
            <person name="Nusbaum C."/>
            <person name="Birren B."/>
        </authorList>
    </citation>
    <scope>NUCLEOTIDE SEQUENCE</scope>
    <source>
        <strain evidence="10">ATCC 64411</strain>
    </source>
</reference>
<dbReference type="InterPro" id="IPR000675">
    <property type="entry name" value="Cutinase/axe"/>
</dbReference>
<evidence type="ECO:0000256" key="6">
    <source>
        <dbReference type="ARBA" id="ARBA00022801"/>
    </source>
</evidence>
<evidence type="ECO:0000256" key="1">
    <source>
        <dbReference type="ARBA" id="ARBA00004613"/>
    </source>
</evidence>
<dbReference type="EMBL" id="ADBL01002276">
    <property type="status" value="NOT_ANNOTATED_CDS"/>
    <property type="molecule type" value="Genomic_DNA"/>
</dbReference>
<dbReference type="Pfam" id="PF01083">
    <property type="entry name" value="Cutinase"/>
    <property type="match status" value="1"/>
</dbReference>
<dbReference type="Proteomes" id="UP000011715">
    <property type="component" value="Unassembled WGS sequence"/>
</dbReference>
<feature type="chain" id="PRO_5009385838" description="Cutinase" evidence="9">
    <location>
        <begin position="20"/>
        <end position="395"/>
    </location>
</feature>
<evidence type="ECO:0000256" key="4">
    <source>
        <dbReference type="ARBA" id="ARBA00022525"/>
    </source>
</evidence>
<reference evidence="10" key="1">
    <citation type="submission" date="2010-05" db="EMBL/GenBank/DDBJ databases">
        <title>The Genome Sequence of Magnaporthe poae strain ATCC 64411.</title>
        <authorList>
            <consortium name="The Broad Institute Genome Sequencing Platform"/>
            <consortium name="Broad Institute Genome Sequencing Center for Infectious Disease"/>
            <person name="Ma L.-J."/>
            <person name="Dead R."/>
            <person name="Young S."/>
            <person name="Zeng Q."/>
            <person name="Koehrsen M."/>
            <person name="Alvarado L."/>
            <person name="Berlin A."/>
            <person name="Chapman S.B."/>
            <person name="Chen Z."/>
            <person name="Freedman E."/>
            <person name="Gellesch M."/>
            <person name="Goldberg J."/>
            <person name="Griggs A."/>
            <person name="Gujja S."/>
            <person name="Heilman E.R."/>
            <person name="Heiman D."/>
            <person name="Hepburn T."/>
            <person name="Howarth C."/>
            <person name="Jen D."/>
            <person name="Larson L."/>
            <person name="Mehta T."/>
            <person name="Neiman D."/>
            <person name="Pearson M."/>
            <person name="Roberts A."/>
            <person name="Saif S."/>
            <person name="Shea T."/>
            <person name="Shenoy N."/>
            <person name="Sisk P."/>
            <person name="Stolte C."/>
            <person name="Sykes S."/>
            <person name="Walk T."/>
            <person name="White J."/>
            <person name="Yandava C."/>
            <person name="Haas B."/>
            <person name="Nusbaum C."/>
            <person name="Birren B."/>
        </authorList>
    </citation>
    <scope>NUCLEOTIDE SEQUENCE</scope>
    <source>
        <strain evidence="10">ATCC 64411</strain>
    </source>
</reference>
<dbReference type="PANTHER" id="PTHR33630:SF13">
    <property type="entry name" value="ACETYLXYLAN ESTERASE"/>
    <property type="match status" value="1"/>
</dbReference>
<name>A0A0C4E9K5_MAGP6</name>
<keyword evidence="4" id="KW-0964">Secreted</keyword>
<evidence type="ECO:0000256" key="8">
    <source>
        <dbReference type="SAM" id="MobiDB-lite"/>
    </source>
</evidence>
<comment type="subcellular location">
    <subcellularLocation>
        <location evidence="1">Secreted</location>
    </subcellularLocation>
</comment>
<evidence type="ECO:0000256" key="7">
    <source>
        <dbReference type="ARBA" id="ARBA00023157"/>
    </source>
</evidence>
<dbReference type="STRING" id="644358.A0A0C4E9K5"/>
<dbReference type="SUPFAM" id="SSF53474">
    <property type="entry name" value="alpha/beta-Hydrolases"/>
    <property type="match status" value="1"/>
</dbReference>
<reference evidence="12" key="2">
    <citation type="submission" date="2010-05" db="EMBL/GenBank/DDBJ databases">
        <title>The genome sequence of Magnaporthe poae strain ATCC 64411.</title>
        <authorList>
            <person name="Ma L.-J."/>
            <person name="Dead R."/>
            <person name="Young S."/>
            <person name="Zeng Q."/>
            <person name="Koehrsen M."/>
            <person name="Alvarado L."/>
            <person name="Berlin A."/>
            <person name="Chapman S.B."/>
            <person name="Chen Z."/>
            <person name="Freedman E."/>
            <person name="Gellesch M."/>
            <person name="Goldberg J."/>
            <person name="Griggs A."/>
            <person name="Gujja S."/>
            <person name="Heilman E.R."/>
            <person name="Heiman D."/>
            <person name="Hepburn T."/>
            <person name="Howarth C."/>
            <person name="Jen D."/>
            <person name="Larson L."/>
            <person name="Mehta T."/>
            <person name="Neiman D."/>
            <person name="Pearson M."/>
            <person name="Roberts A."/>
            <person name="Saif S."/>
            <person name="Shea T."/>
            <person name="Shenoy N."/>
            <person name="Sisk P."/>
            <person name="Stolte C."/>
            <person name="Sykes S."/>
            <person name="Walk T."/>
            <person name="White J."/>
            <person name="Yandava C."/>
            <person name="Haas B."/>
            <person name="Nusbaum C."/>
            <person name="Birren B."/>
        </authorList>
    </citation>
    <scope>NUCLEOTIDE SEQUENCE [LARGE SCALE GENOMIC DNA]</scope>
    <source>
        <strain evidence="12">ATCC 64411 / 73-15</strain>
    </source>
</reference>
<reference evidence="11" key="5">
    <citation type="submission" date="2015-06" db="UniProtKB">
        <authorList>
            <consortium name="EnsemblFungi"/>
        </authorList>
    </citation>
    <scope>IDENTIFICATION</scope>
    <source>
        <strain evidence="11">ATCC 64411</strain>
    </source>
</reference>
<dbReference type="PANTHER" id="PTHR33630">
    <property type="entry name" value="CUTINASE RV1984C-RELATED-RELATED"/>
    <property type="match status" value="1"/>
</dbReference>
<evidence type="ECO:0008006" key="13">
    <source>
        <dbReference type="Google" id="ProtNLM"/>
    </source>
</evidence>
<dbReference type="PROSITE" id="PS00931">
    <property type="entry name" value="CUTINASE_2"/>
    <property type="match status" value="1"/>
</dbReference>
<protein>
    <recommendedName>
        <fullName evidence="13">Cutinase</fullName>
    </recommendedName>
</protein>
<evidence type="ECO:0000313" key="11">
    <source>
        <dbReference type="EnsemblFungi" id="MAPG_09298T0"/>
    </source>
</evidence>
<dbReference type="eggNOG" id="ENOG502SPI4">
    <property type="taxonomic scope" value="Eukaryota"/>
</dbReference>
<organism evidence="11 12">
    <name type="scientific">Magnaporthiopsis poae (strain ATCC 64411 / 73-15)</name>
    <name type="common">Kentucky bluegrass fungus</name>
    <name type="synonym">Magnaporthe poae</name>
    <dbReference type="NCBI Taxonomy" id="644358"/>
    <lineage>
        <taxon>Eukaryota</taxon>
        <taxon>Fungi</taxon>
        <taxon>Dikarya</taxon>
        <taxon>Ascomycota</taxon>
        <taxon>Pezizomycotina</taxon>
        <taxon>Sordariomycetes</taxon>
        <taxon>Sordariomycetidae</taxon>
        <taxon>Magnaporthales</taxon>
        <taxon>Magnaporthaceae</taxon>
        <taxon>Magnaporthiopsis</taxon>
    </lineage>
</organism>
<dbReference type="GO" id="GO:0052689">
    <property type="term" value="F:carboxylic ester hydrolase activity"/>
    <property type="evidence" value="ECO:0007669"/>
    <property type="project" value="UniProtKB-KW"/>
</dbReference>
<keyword evidence="6" id="KW-0378">Hydrolase</keyword>
<feature type="region of interest" description="Disordered" evidence="8">
    <location>
        <begin position="244"/>
        <end position="264"/>
    </location>
</feature>
<sequence>MPSATSLMRAAVLAGVASALPELAPRQMVTDSCSDVHIFLGKGNNEPYPGRQGKLVSAICNGLSSCDYEDIQMQNMLNDEYCGAIAQGVTNGRAQIIAYNKRCPDSKIVVSGFSQGAQVVGDIFSGAGSTEFNGCVVPFIPALDITSSAGRQVAAILTFGDVRHTAFQPYNYKSGATGWGLYPRNPDQLAKAINFAGVWRDYCNGGDPVCAGGHNVDEHLNYFDVDTPEAAAWVKERIAAFKGPTKSSAPAPATTPVATTTTRFPFGNHTMTTANPSSTVVTVTDVSGVITVYTTECPQTQSYTENPHTVTPPADHSPTVKLPLPEATCSTTENLSAIPTTAKPTGGAANPTGGVVNPTGGVTKPTPSQPVVGGASATGTGFFGLAAAIAALALL</sequence>